<evidence type="ECO:0000256" key="1">
    <source>
        <dbReference type="ARBA" id="ARBA00011955"/>
    </source>
</evidence>
<evidence type="ECO:0000256" key="11">
    <source>
        <dbReference type="PIRSR" id="PIRSR006268-2"/>
    </source>
</evidence>
<keyword evidence="12" id="KW-1003">Cell membrane</keyword>
<keyword evidence="12" id="KW-0472">Membrane</keyword>
<evidence type="ECO:0000256" key="3">
    <source>
        <dbReference type="ARBA" id="ARBA00022630"/>
    </source>
</evidence>
<gene>
    <name evidence="13" type="ORF">H9779_06625</name>
</gene>
<feature type="chain" id="PRO_5039748565" description="FAD:protein FMN transferase" evidence="12">
    <location>
        <begin position="19"/>
        <end position="335"/>
    </location>
</feature>
<keyword evidence="5 10" id="KW-0479">Metal-binding</keyword>
<evidence type="ECO:0000256" key="4">
    <source>
        <dbReference type="ARBA" id="ARBA00022679"/>
    </source>
</evidence>
<evidence type="ECO:0000256" key="6">
    <source>
        <dbReference type="ARBA" id="ARBA00022827"/>
    </source>
</evidence>
<evidence type="ECO:0000256" key="7">
    <source>
        <dbReference type="ARBA" id="ARBA00022842"/>
    </source>
</evidence>
<evidence type="ECO:0000256" key="5">
    <source>
        <dbReference type="ARBA" id="ARBA00022723"/>
    </source>
</evidence>
<name>A0A9D2L4S4_9BACT</name>
<dbReference type="EMBL" id="DWYR01000019">
    <property type="protein sequence ID" value="HJA99251.1"/>
    <property type="molecule type" value="Genomic_DNA"/>
</dbReference>
<keyword evidence="12" id="KW-0449">Lipoprotein</keyword>
<evidence type="ECO:0000256" key="2">
    <source>
        <dbReference type="ARBA" id="ARBA00016337"/>
    </source>
</evidence>
<dbReference type="Pfam" id="PF02424">
    <property type="entry name" value="ApbE"/>
    <property type="match status" value="1"/>
</dbReference>
<keyword evidence="4 10" id="KW-0808">Transferase</keyword>
<dbReference type="Proteomes" id="UP000824259">
    <property type="component" value="Unassembled WGS sequence"/>
</dbReference>
<feature type="binding site" evidence="11">
    <location>
        <position position="288"/>
    </location>
    <ligand>
        <name>Mg(2+)</name>
        <dbReference type="ChEBI" id="CHEBI:18420"/>
    </ligand>
</feature>
<dbReference type="PIRSF" id="PIRSF006268">
    <property type="entry name" value="ApbE"/>
    <property type="match status" value="1"/>
</dbReference>
<evidence type="ECO:0000256" key="10">
    <source>
        <dbReference type="PIRNR" id="PIRNR006268"/>
    </source>
</evidence>
<comment type="catalytic activity">
    <reaction evidence="9 10 12">
        <text>L-threonyl-[protein] + FAD = FMN-L-threonyl-[protein] + AMP + H(+)</text>
        <dbReference type="Rhea" id="RHEA:36847"/>
        <dbReference type="Rhea" id="RHEA-COMP:11060"/>
        <dbReference type="Rhea" id="RHEA-COMP:11061"/>
        <dbReference type="ChEBI" id="CHEBI:15378"/>
        <dbReference type="ChEBI" id="CHEBI:30013"/>
        <dbReference type="ChEBI" id="CHEBI:57692"/>
        <dbReference type="ChEBI" id="CHEBI:74257"/>
        <dbReference type="ChEBI" id="CHEBI:456215"/>
        <dbReference type="EC" id="2.7.1.180"/>
    </reaction>
</comment>
<dbReference type="InterPro" id="IPR003374">
    <property type="entry name" value="ApbE-like_sf"/>
</dbReference>
<protein>
    <recommendedName>
        <fullName evidence="2 10">FAD:protein FMN transferase</fullName>
        <ecNumber evidence="1 10">2.7.1.180</ecNumber>
    </recommendedName>
    <alternativeName>
        <fullName evidence="8 10">Flavin transferase</fullName>
    </alternativeName>
</protein>
<keyword evidence="12" id="KW-0732">Signal</keyword>
<dbReference type="EC" id="2.7.1.180" evidence="1 10"/>
<organism evidence="13 14">
    <name type="scientific">Candidatus Alistipes avicola</name>
    <dbReference type="NCBI Taxonomy" id="2838432"/>
    <lineage>
        <taxon>Bacteria</taxon>
        <taxon>Pseudomonadati</taxon>
        <taxon>Bacteroidota</taxon>
        <taxon>Bacteroidia</taxon>
        <taxon>Bacteroidales</taxon>
        <taxon>Rikenellaceae</taxon>
        <taxon>Alistipes</taxon>
    </lineage>
</organism>
<evidence type="ECO:0000313" key="14">
    <source>
        <dbReference type="Proteomes" id="UP000824259"/>
    </source>
</evidence>
<dbReference type="PANTHER" id="PTHR30040:SF2">
    <property type="entry name" value="FAD:PROTEIN FMN TRANSFERASE"/>
    <property type="match status" value="1"/>
</dbReference>
<evidence type="ECO:0000256" key="8">
    <source>
        <dbReference type="ARBA" id="ARBA00031306"/>
    </source>
</evidence>
<dbReference type="SUPFAM" id="SSF143631">
    <property type="entry name" value="ApbE-like"/>
    <property type="match status" value="1"/>
</dbReference>
<dbReference type="InterPro" id="IPR024932">
    <property type="entry name" value="ApbE"/>
</dbReference>
<comment type="function">
    <text evidence="12">Flavin transferase that catalyzes the transfer of the FMN moiety of FAD and its covalent binding to the hydroxyl group of a threonine residue in a target flavoprotein.</text>
</comment>
<feature type="binding site" evidence="11">
    <location>
        <position position="165"/>
    </location>
    <ligand>
        <name>Mg(2+)</name>
        <dbReference type="ChEBI" id="CHEBI:18420"/>
    </ligand>
</feature>
<dbReference type="AlphaFoldDB" id="A0A9D2L4S4"/>
<evidence type="ECO:0000313" key="13">
    <source>
        <dbReference type="EMBL" id="HJA99251.1"/>
    </source>
</evidence>
<keyword evidence="7 10" id="KW-0460">Magnesium</keyword>
<feature type="signal peptide" evidence="12">
    <location>
        <begin position="1"/>
        <end position="18"/>
    </location>
</feature>
<comment type="cofactor">
    <cofactor evidence="11">
        <name>Mg(2+)</name>
        <dbReference type="ChEBI" id="CHEBI:18420"/>
    </cofactor>
    <cofactor evidence="11">
        <name>Mn(2+)</name>
        <dbReference type="ChEBI" id="CHEBI:29035"/>
    </cofactor>
    <text evidence="11">Magnesium. Can also use manganese.</text>
</comment>
<feature type="binding site" evidence="11">
    <location>
        <position position="284"/>
    </location>
    <ligand>
        <name>Mg(2+)</name>
        <dbReference type="ChEBI" id="CHEBI:18420"/>
    </ligand>
</feature>
<evidence type="ECO:0000256" key="12">
    <source>
        <dbReference type="RuleBase" id="RU363002"/>
    </source>
</evidence>
<dbReference type="GO" id="GO:0005886">
    <property type="term" value="C:plasma membrane"/>
    <property type="evidence" value="ECO:0007669"/>
    <property type="project" value="UniProtKB-SubCell"/>
</dbReference>
<comment type="similarity">
    <text evidence="10 12">Belongs to the ApbE family.</text>
</comment>
<comment type="caution">
    <text evidence="13">The sequence shown here is derived from an EMBL/GenBank/DDBJ whole genome shotgun (WGS) entry which is preliminary data.</text>
</comment>
<reference evidence="13" key="1">
    <citation type="journal article" date="2021" name="PeerJ">
        <title>Extensive microbial diversity within the chicken gut microbiome revealed by metagenomics and culture.</title>
        <authorList>
            <person name="Gilroy R."/>
            <person name="Ravi A."/>
            <person name="Getino M."/>
            <person name="Pursley I."/>
            <person name="Horton D.L."/>
            <person name="Alikhan N.F."/>
            <person name="Baker D."/>
            <person name="Gharbi K."/>
            <person name="Hall N."/>
            <person name="Watson M."/>
            <person name="Adriaenssens E.M."/>
            <person name="Foster-Nyarko E."/>
            <person name="Jarju S."/>
            <person name="Secka A."/>
            <person name="Antonio M."/>
            <person name="Oren A."/>
            <person name="Chaudhuri R.R."/>
            <person name="La Ragione R."/>
            <person name="Hildebrand F."/>
            <person name="Pallen M.J."/>
        </authorList>
    </citation>
    <scope>NUCLEOTIDE SEQUENCE</scope>
    <source>
        <strain evidence="13">CHK169-11906</strain>
    </source>
</reference>
<keyword evidence="3 10" id="KW-0285">Flavoprotein</keyword>
<dbReference type="PROSITE" id="PS51257">
    <property type="entry name" value="PROKAR_LIPOPROTEIN"/>
    <property type="match status" value="1"/>
</dbReference>
<dbReference type="GO" id="GO:0046872">
    <property type="term" value="F:metal ion binding"/>
    <property type="evidence" value="ECO:0007669"/>
    <property type="project" value="UniProtKB-UniRule"/>
</dbReference>
<accession>A0A9D2L4S4</accession>
<dbReference type="GO" id="GO:0016740">
    <property type="term" value="F:transferase activity"/>
    <property type="evidence" value="ECO:0007669"/>
    <property type="project" value="UniProtKB-UniRule"/>
</dbReference>
<keyword evidence="6 10" id="KW-0274">FAD</keyword>
<reference evidence="13" key="2">
    <citation type="submission" date="2021-04" db="EMBL/GenBank/DDBJ databases">
        <authorList>
            <person name="Gilroy R."/>
        </authorList>
    </citation>
    <scope>NUCLEOTIDE SEQUENCE</scope>
    <source>
        <strain evidence="13">CHK169-11906</strain>
    </source>
</reference>
<dbReference type="Gene3D" id="3.10.520.10">
    <property type="entry name" value="ApbE-like domains"/>
    <property type="match status" value="1"/>
</dbReference>
<evidence type="ECO:0000256" key="9">
    <source>
        <dbReference type="ARBA" id="ARBA00048540"/>
    </source>
</evidence>
<comment type="subcellular location">
    <subcellularLocation>
        <location evidence="12">Cell inner membrane</location>
        <topology evidence="12">Lipid-anchor</topology>
        <orientation evidence="12">Periplasmic side</orientation>
    </subcellularLocation>
</comment>
<proteinExistence type="inferred from homology"/>
<keyword evidence="12" id="KW-0997">Cell inner membrane</keyword>
<dbReference type="PANTHER" id="PTHR30040">
    <property type="entry name" value="THIAMINE BIOSYNTHESIS LIPOPROTEIN APBE"/>
    <property type="match status" value="1"/>
</dbReference>
<sequence length="335" mass="36835">MKRFLLLLFIAGSIGMMAGCSQKARYLSVGGSMLGTTFKATGDPSECSVQELYQAVMQIDTEAKASMSIFDSTSLLSRINRGETDSTDQHIRYNLQLAERISRLSNGHYDVTVKPLVDAWGFAGHEKTGTPNLDSILQFVGYQRVHIQDGRIVKDDPRIQLDFNSIAKGYTVDLVAALMERCGARNYLVDIGGECRCKGVNPQGKPWKIGIETPFDGNMTNGEYLTGFVLMTEGGLATSGNYRRFYLDENGNKVSHTIDPFTGRSVQSRLLSATVLADDCATADALATMYMTLGADRAIELARQNQNAAVYFILDDGKGGYETFSTPSMQEKMRQ</sequence>